<dbReference type="EMBL" id="PFAG01000005">
    <property type="protein sequence ID" value="PIR98646.1"/>
    <property type="molecule type" value="Genomic_DNA"/>
</dbReference>
<dbReference type="PANTHER" id="PTHR11759">
    <property type="entry name" value="40S RIBOSOMAL PROTEIN S14/30S RIBOSOMAL PROTEIN S11"/>
    <property type="match status" value="1"/>
</dbReference>
<dbReference type="GO" id="GO:0006412">
    <property type="term" value="P:translation"/>
    <property type="evidence" value="ECO:0007669"/>
    <property type="project" value="UniProtKB-UniRule"/>
</dbReference>
<evidence type="ECO:0000256" key="1">
    <source>
        <dbReference type="ARBA" id="ARBA00006194"/>
    </source>
</evidence>
<comment type="similarity">
    <text evidence="1 5 6">Belongs to the universal ribosomal protein uS11 family.</text>
</comment>
<feature type="region of interest" description="Disordered" evidence="7">
    <location>
        <begin position="1"/>
        <end position="30"/>
    </location>
</feature>
<name>A0A2H0VHT3_9BACT</name>
<dbReference type="HAMAP" id="MF_01310">
    <property type="entry name" value="Ribosomal_uS11"/>
    <property type="match status" value="1"/>
</dbReference>
<evidence type="ECO:0000313" key="9">
    <source>
        <dbReference type="Proteomes" id="UP000230776"/>
    </source>
</evidence>
<comment type="function">
    <text evidence="5">Located on the platform of the 30S subunit, it bridges several disparate RNA helices of the 16S rRNA. Forms part of the Shine-Dalgarno cleft in the 70S ribosome.</text>
</comment>
<dbReference type="Pfam" id="PF00411">
    <property type="entry name" value="Ribosomal_S11"/>
    <property type="match status" value="1"/>
</dbReference>
<reference evidence="9" key="1">
    <citation type="submission" date="2017-09" db="EMBL/GenBank/DDBJ databases">
        <title>Depth-based differentiation of microbial function through sediment-hosted aquifers and enrichment of novel symbionts in the deep terrestrial subsurface.</title>
        <authorList>
            <person name="Probst A.J."/>
            <person name="Ladd B."/>
            <person name="Jarett J.K."/>
            <person name="Geller-Mcgrath D.E."/>
            <person name="Sieber C.M.K."/>
            <person name="Emerson J.B."/>
            <person name="Anantharaman K."/>
            <person name="Thomas B.C."/>
            <person name="Malmstrom R."/>
            <person name="Stieglmeier M."/>
            <person name="Klingl A."/>
            <person name="Woyke T."/>
            <person name="Ryan C.M."/>
            <person name="Banfield J.F."/>
        </authorList>
    </citation>
    <scope>NUCLEOTIDE SEQUENCE [LARGE SCALE GENOMIC DNA]</scope>
</reference>
<dbReference type="Proteomes" id="UP000230776">
    <property type="component" value="Unassembled WGS sequence"/>
</dbReference>
<organism evidence="8 9">
    <name type="scientific">Candidatus Colwellbacteria bacterium CG10_big_fil_rev_8_21_14_0_10_41_28</name>
    <dbReference type="NCBI Taxonomy" id="1974539"/>
    <lineage>
        <taxon>Bacteria</taxon>
        <taxon>Candidatus Colwelliibacteriota</taxon>
    </lineage>
</organism>
<keyword evidence="5" id="KW-0694">RNA-binding</keyword>
<dbReference type="AlphaFoldDB" id="A0A2H0VHT3"/>
<proteinExistence type="inferred from homology"/>
<dbReference type="GO" id="GO:0019843">
    <property type="term" value="F:rRNA binding"/>
    <property type="evidence" value="ECO:0007669"/>
    <property type="project" value="UniProtKB-UniRule"/>
</dbReference>
<dbReference type="InterPro" id="IPR018102">
    <property type="entry name" value="Ribosomal_uS11_CS"/>
</dbReference>
<dbReference type="InterPro" id="IPR001971">
    <property type="entry name" value="Ribosomal_uS11"/>
</dbReference>
<dbReference type="Gene3D" id="3.30.420.80">
    <property type="entry name" value="Ribosomal protein S11"/>
    <property type="match status" value="1"/>
</dbReference>
<dbReference type="PIRSF" id="PIRSF002131">
    <property type="entry name" value="Ribosomal_S11"/>
    <property type="match status" value="1"/>
</dbReference>
<evidence type="ECO:0000256" key="5">
    <source>
        <dbReference type="HAMAP-Rule" id="MF_01310"/>
    </source>
</evidence>
<dbReference type="GO" id="GO:0005840">
    <property type="term" value="C:ribosome"/>
    <property type="evidence" value="ECO:0007669"/>
    <property type="project" value="UniProtKB-KW"/>
</dbReference>
<comment type="caution">
    <text evidence="8">The sequence shown here is derived from an EMBL/GenBank/DDBJ whole genome shotgun (WGS) entry which is preliminary data.</text>
</comment>
<protein>
    <recommendedName>
        <fullName evidence="4 5">Small ribosomal subunit protein uS11</fullName>
    </recommendedName>
</protein>
<sequence length="147" mass="15556">MGKKKIADKGADGSAKKASQSVPKKRGKRAARKIEEGRIYINSSYNNTVLTVTDENGDVIAWSSAGSMGFAGPKKATPFAASKVVAGIVEKLSKNGPNKIHIYASGIGPGRDGAIRSLVASGFELLSIKDITPIAHNGPRPRKQRRN</sequence>
<keyword evidence="2 5" id="KW-0689">Ribosomal protein</keyword>
<dbReference type="NCBIfam" id="NF003698">
    <property type="entry name" value="PRK05309.1"/>
    <property type="match status" value="1"/>
</dbReference>
<dbReference type="PROSITE" id="PS00054">
    <property type="entry name" value="RIBOSOMAL_S11"/>
    <property type="match status" value="1"/>
</dbReference>
<dbReference type="GO" id="GO:0003735">
    <property type="term" value="F:structural constituent of ribosome"/>
    <property type="evidence" value="ECO:0007669"/>
    <property type="project" value="InterPro"/>
</dbReference>
<keyword evidence="3 5" id="KW-0687">Ribonucleoprotein</keyword>
<accession>A0A2H0VHT3</accession>
<keyword evidence="5" id="KW-0699">rRNA-binding</keyword>
<evidence type="ECO:0000313" key="8">
    <source>
        <dbReference type="EMBL" id="PIR98646.1"/>
    </source>
</evidence>
<dbReference type="GO" id="GO:1990904">
    <property type="term" value="C:ribonucleoprotein complex"/>
    <property type="evidence" value="ECO:0007669"/>
    <property type="project" value="UniProtKB-KW"/>
</dbReference>
<evidence type="ECO:0000256" key="4">
    <source>
        <dbReference type="ARBA" id="ARBA00035160"/>
    </source>
</evidence>
<evidence type="ECO:0000256" key="7">
    <source>
        <dbReference type="SAM" id="MobiDB-lite"/>
    </source>
</evidence>
<dbReference type="InterPro" id="IPR036967">
    <property type="entry name" value="Ribosomal_uS11_sf"/>
</dbReference>
<evidence type="ECO:0000256" key="3">
    <source>
        <dbReference type="ARBA" id="ARBA00023274"/>
    </source>
</evidence>
<evidence type="ECO:0000256" key="2">
    <source>
        <dbReference type="ARBA" id="ARBA00022980"/>
    </source>
</evidence>
<feature type="compositionally biased region" description="Basic and acidic residues" evidence="7">
    <location>
        <begin position="1"/>
        <end position="15"/>
    </location>
</feature>
<dbReference type="SUPFAM" id="SSF53137">
    <property type="entry name" value="Translational machinery components"/>
    <property type="match status" value="1"/>
</dbReference>
<evidence type="ECO:0000256" key="6">
    <source>
        <dbReference type="RuleBase" id="RU003629"/>
    </source>
</evidence>
<gene>
    <name evidence="5" type="primary">rpsK</name>
    <name evidence="8" type="ORF">COT88_00370</name>
</gene>
<comment type="subunit">
    <text evidence="5">Part of the 30S ribosomal subunit. Interacts with proteins S7 and S18. Binds to IF-3.</text>
</comment>